<protein>
    <submittedName>
        <fullName evidence="1">Uncharacterized protein</fullName>
    </submittedName>
</protein>
<comment type="caution">
    <text evidence="1">The sequence shown here is derived from an EMBL/GenBank/DDBJ whole genome shotgun (WGS) entry which is preliminary data.</text>
</comment>
<keyword evidence="2" id="KW-1185">Reference proteome</keyword>
<dbReference type="AlphaFoldDB" id="A0A511YTN7"/>
<organism evidence="1 2">
    <name type="scientific">Actinotalea fermentans</name>
    <dbReference type="NCBI Taxonomy" id="43671"/>
    <lineage>
        <taxon>Bacteria</taxon>
        <taxon>Bacillati</taxon>
        <taxon>Actinomycetota</taxon>
        <taxon>Actinomycetes</taxon>
        <taxon>Micrococcales</taxon>
        <taxon>Cellulomonadaceae</taxon>
        <taxon>Actinotalea</taxon>
    </lineage>
</organism>
<evidence type="ECO:0000313" key="1">
    <source>
        <dbReference type="EMBL" id="GEN78559.1"/>
    </source>
</evidence>
<dbReference type="Proteomes" id="UP000321484">
    <property type="component" value="Unassembled WGS sequence"/>
</dbReference>
<evidence type="ECO:0000313" key="2">
    <source>
        <dbReference type="Proteomes" id="UP000321484"/>
    </source>
</evidence>
<proteinExistence type="predicted"/>
<name>A0A511YTN7_9CELL</name>
<dbReference type="EMBL" id="BJYK01000001">
    <property type="protein sequence ID" value="GEN78559.1"/>
    <property type="molecule type" value="Genomic_DNA"/>
</dbReference>
<sequence>MEPVMIGVVVVVSALITVFAFRFASQYGAPIKGGIPATALLRGFAETGTTISSANTGPEAPVYRLDLLVSPPSGPPFETQVKQPVPRIVLPFFLPGIHVPVDIDPKNPERVKVAFQRYEAGQTVVATGPGAPGGPGVTVTVQGGSVSGVGDLVGALRSGALPTERGSAAELLRTGARGSAEIVQAMPLGKTTADVDPACPPAIRDDPIWVLTLTVELPGEASFPAVVGHRVPRSRVADVVPGLRVPVAVNLADRHGQVAVDWDAVP</sequence>
<accession>A0A511YTN7</accession>
<reference evidence="1 2" key="1">
    <citation type="submission" date="2019-07" db="EMBL/GenBank/DDBJ databases">
        <title>Whole genome shotgun sequence of Actinotalea fermentans NBRC 105374.</title>
        <authorList>
            <person name="Hosoyama A."/>
            <person name="Uohara A."/>
            <person name="Ohji S."/>
            <person name="Ichikawa N."/>
        </authorList>
    </citation>
    <scope>NUCLEOTIDE SEQUENCE [LARGE SCALE GENOMIC DNA]</scope>
    <source>
        <strain evidence="1 2">NBRC 105374</strain>
    </source>
</reference>
<gene>
    <name evidence="1" type="ORF">AFE02nite_02930</name>
</gene>